<evidence type="ECO:0000313" key="2">
    <source>
        <dbReference type="Proteomes" id="UP000283469"/>
    </source>
</evidence>
<proteinExistence type="predicted"/>
<comment type="caution">
    <text evidence="1">The sequence shown here is derived from an EMBL/GenBank/DDBJ whole genome shotgun (WGS) entry which is preliminary data.</text>
</comment>
<dbReference type="OrthoDB" id="8230134at2"/>
<dbReference type="RefSeq" id="WP_119747622.1">
    <property type="nucleotide sequence ID" value="NZ_QVRA01000012.1"/>
</dbReference>
<dbReference type="Proteomes" id="UP000283469">
    <property type="component" value="Unassembled WGS sequence"/>
</dbReference>
<protein>
    <recommendedName>
        <fullName evidence="3">HEPN AbiU2-like domain-containing protein</fullName>
    </recommendedName>
</protein>
<dbReference type="EMBL" id="QVRA01000012">
    <property type="protein sequence ID" value="RJG53981.1"/>
    <property type="molecule type" value="Genomic_DNA"/>
</dbReference>
<reference evidence="1 2" key="1">
    <citation type="submission" date="2018-08" db="EMBL/GenBank/DDBJ databases">
        <title>Sphingobium sp. EO9.</title>
        <authorList>
            <person name="Park Y."/>
            <person name="Kim K.H."/>
            <person name="Jeon C.O."/>
        </authorList>
    </citation>
    <scope>NUCLEOTIDE SEQUENCE [LARGE SCALE GENOMIC DNA]</scope>
    <source>
        <strain evidence="1 2">EO9</strain>
    </source>
</reference>
<organism evidence="1 2">
    <name type="scientific">Sphingobium terrigena</name>
    <dbReference type="NCBI Taxonomy" id="2304063"/>
    <lineage>
        <taxon>Bacteria</taxon>
        <taxon>Pseudomonadati</taxon>
        <taxon>Pseudomonadota</taxon>
        <taxon>Alphaproteobacteria</taxon>
        <taxon>Sphingomonadales</taxon>
        <taxon>Sphingomonadaceae</taxon>
        <taxon>Sphingobium</taxon>
    </lineage>
</organism>
<keyword evidence="2" id="KW-1185">Reference proteome</keyword>
<dbReference type="AlphaFoldDB" id="A0A418YR44"/>
<name>A0A418YR44_9SPHN</name>
<gene>
    <name evidence="1" type="ORF">D0Z70_14530</name>
</gene>
<sequence length="365" mass="41551">MAAKTPIQSRIWSYKVDDCDVEDRDALLRFRARSESWSELLRGDPAHSISSQFNDMLWQDAAWRMANEARRYAQEDGPNASVAPILGAMLDRGYVAGQVIAIGRLLERSNPRQPQRGVVSLRRIVDEVRAHRDLFTREIFVCQDGLPYDWEAARERDVAAWMAKHDPNEGVQMQWLPTQGPDGWMTAEQQHKLFDMLSQTDPQVRSRTDRLGDAVLDRLDGMLDDQVFTDVLALRNKTIAHAADTFSRAQAAGLRQGLNLEEFARAHYLLLGVLQAVSAGLLYGEWRGSAVPVPQHDQFAHLASVFVPDGRIKELRAYWHQHCDERDGWLSAAYDDAMPKTWPLDAHHARDLNEVGRLIQPVWRP</sequence>
<accession>A0A418YR44</accession>
<evidence type="ECO:0008006" key="3">
    <source>
        <dbReference type="Google" id="ProtNLM"/>
    </source>
</evidence>
<evidence type="ECO:0000313" key="1">
    <source>
        <dbReference type="EMBL" id="RJG53981.1"/>
    </source>
</evidence>